<dbReference type="RefSeq" id="WP_245118797.1">
    <property type="nucleotide sequence ID" value="NZ_CP095061.1"/>
</dbReference>
<gene>
    <name evidence="2" type="ORF">MUN86_14675</name>
</gene>
<sequence>MGSIANDKFNTYYQEKIWELIPSIYRHEDGLDTNPNPHVLRALVEVIAAQAAILRRSQDRLWEDQFIELCNEWAVPYIGDLVGTRLLSALNKRGRRIDVAKTIYYRRRKGTPRILEELIHDISNWDGKMVEGFTKLVRARHGLDPEPVLFAGRYTGTLPGGVADLRRPFASELADRPFEEFFHTPDMRKPRGLDGRYGITRLNFYLYRLLSYRVTAVTPFRVNATRYTFDPSGRDIPLFARRNRPSTDQWDNWHSALEWELPVPIRCHLLSHAAYEIKEEHIQQLKTDGLLPAQADQLKPFIKHRFVTEAALATAAGFIGPAFFIILLRYAIVDDCGKNKLIPSSVSVSDAPFAIIQKEKIVAANLLAWTANAPSKDLAIDAEHGRFMFLNPAAAPENVRVNYCYGFSGPFGAGVYDRKEVEDSEPTVEVLPAGGTVDLSSFNPTETVQVIDNSTYRLLPSALNVVNLILQSANQQRPYLVLSNDIIFNAPGNDATLVLDGLWFGSPGDKQFSIILRGDYECVIIRNCTFDPGGSINALGEQIHPVSLIIEGVVENMCITRSILGLVEVSGNGMIEEKMIIEDSLVQSTSPLLPAITNPTGETNLFRTTVFGGLTVHRLYATDTIITGLATVTDTQTGCFRFSAAPKRGGLNDSRLPRPYESFLFETDNNFWFTSKHFGHPGYAQLSDAAPVEVYRGGENGAEMGYATV</sequence>
<keyword evidence="3" id="KW-1185">Reference proteome</keyword>
<proteinExistence type="predicted"/>
<protein>
    <recommendedName>
        <fullName evidence="4">Baseplate protein J-like domain-containing protein</fullName>
    </recommendedName>
</protein>
<reference evidence="2" key="1">
    <citation type="submission" date="2022-04" db="EMBL/GenBank/DDBJ databases">
        <title>Hymenobacter sp. isolated from the air.</title>
        <authorList>
            <person name="Won M."/>
            <person name="Lee C.-M."/>
            <person name="Woen H.-Y."/>
            <person name="Kwon S.-W."/>
        </authorList>
    </citation>
    <scope>NUCLEOTIDE SEQUENCE</scope>
    <source>
        <strain evidence="2">5420S-77</strain>
    </source>
</reference>
<feature type="transmembrane region" description="Helical" evidence="1">
    <location>
        <begin position="310"/>
        <end position="332"/>
    </location>
</feature>
<evidence type="ECO:0000313" key="3">
    <source>
        <dbReference type="Proteomes" id="UP000830401"/>
    </source>
</evidence>
<dbReference type="Proteomes" id="UP000830401">
    <property type="component" value="Chromosome"/>
</dbReference>
<organism evidence="2 3">
    <name type="scientific">Hymenobacter volaticus</name>
    <dbReference type="NCBI Taxonomy" id="2932254"/>
    <lineage>
        <taxon>Bacteria</taxon>
        <taxon>Pseudomonadati</taxon>
        <taxon>Bacteroidota</taxon>
        <taxon>Cytophagia</taxon>
        <taxon>Cytophagales</taxon>
        <taxon>Hymenobacteraceae</taxon>
        <taxon>Hymenobacter</taxon>
    </lineage>
</organism>
<keyword evidence="1" id="KW-1133">Transmembrane helix</keyword>
<keyword evidence="1" id="KW-0812">Transmembrane</keyword>
<keyword evidence="1" id="KW-0472">Membrane</keyword>
<evidence type="ECO:0008006" key="4">
    <source>
        <dbReference type="Google" id="ProtNLM"/>
    </source>
</evidence>
<dbReference type="EMBL" id="CP095061">
    <property type="protein sequence ID" value="UOQ64806.1"/>
    <property type="molecule type" value="Genomic_DNA"/>
</dbReference>
<evidence type="ECO:0000256" key="1">
    <source>
        <dbReference type="SAM" id="Phobius"/>
    </source>
</evidence>
<evidence type="ECO:0000313" key="2">
    <source>
        <dbReference type="EMBL" id="UOQ64806.1"/>
    </source>
</evidence>
<accession>A0ABY4G1V5</accession>
<name>A0ABY4G1V5_9BACT</name>